<dbReference type="EMBL" id="VSKM01000007">
    <property type="protein sequence ID" value="TYB74203.1"/>
    <property type="molecule type" value="Genomic_DNA"/>
</dbReference>
<evidence type="ECO:0000256" key="2">
    <source>
        <dbReference type="PIRSR" id="PIRSR000390-1"/>
    </source>
</evidence>
<name>A0A8H2QEH2_9FLAO</name>
<keyword evidence="3 4" id="KW-0663">Pyridoxal phosphate</keyword>
<dbReference type="InterPro" id="IPR015424">
    <property type="entry name" value="PyrdxlP-dep_Trfase"/>
</dbReference>
<evidence type="ECO:0000256" key="1">
    <source>
        <dbReference type="ARBA" id="ARBA00037999"/>
    </source>
</evidence>
<dbReference type="Gene3D" id="3.90.1150.10">
    <property type="entry name" value="Aspartate Aminotransferase, domain 1"/>
    <property type="match status" value="1"/>
</dbReference>
<accession>A0A8H2QEH2</accession>
<dbReference type="Gene3D" id="3.40.640.10">
    <property type="entry name" value="Type I PLP-dependent aspartate aminotransferase-like (Major domain)"/>
    <property type="match status" value="1"/>
</dbReference>
<feature type="active site" description="Proton acceptor" evidence="2">
    <location>
        <position position="191"/>
    </location>
</feature>
<comment type="caution">
    <text evidence="5">The sequence shown here is derived from an EMBL/GenBank/DDBJ whole genome shotgun (WGS) entry which is preliminary data.</text>
</comment>
<dbReference type="GO" id="GO:0008483">
    <property type="term" value="F:transaminase activity"/>
    <property type="evidence" value="ECO:0007669"/>
    <property type="project" value="UniProtKB-KW"/>
</dbReference>
<dbReference type="PANTHER" id="PTHR30244:SF34">
    <property type="entry name" value="DTDP-4-AMINO-4,6-DIDEOXYGALACTOSE TRANSAMINASE"/>
    <property type="match status" value="1"/>
</dbReference>
<dbReference type="AlphaFoldDB" id="A0A8H2QEH2"/>
<dbReference type="Proteomes" id="UP000323324">
    <property type="component" value="Unassembled WGS sequence"/>
</dbReference>
<evidence type="ECO:0000256" key="3">
    <source>
        <dbReference type="PIRSR" id="PIRSR000390-2"/>
    </source>
</evidence>
<dbReference type="PIRSF" id="PIRSF000390">
    <property type="entry name" value="PLP_StrS"/>
    <property type="match status" value="1"/>
</dbReference>
<organism evidence="5 6">
    <name type="scientific">Bizionia saleffrena</name>
    <dbReference type="NCBI Taxonomy" id="291189"/>
    <lineage>
        <taxon>Bacteria</taxon>
        <taxon>Pseudomonadati</taxon>
        <taxon>Bacteroidota</taxon>
        <taxon>Flavobacteriia</taxon>
        <taxon>Flavobacteriales</taxon>
        <taxon>Flavobacteriaceae</taxon>
        <taxon>Bizionia</taxon>
    </lineage>
</organism>
<dbReference type="InterPro" id="IPR000653">
    <property type="entry name" value="DegT/StrS_aminotransferase"/>
</dbReference>
<sequence>MISKIWLSAPHLGTSEEQYVKQAFTDNWIAPVGPQLSEFESAIDVYLNASSFSTALSSGTAAIHLALKLLDVTIGDEVICQSFTFCATANPITYLGAIPVFIDSEPGTWNMCPVVLEAAIKDRIQQNKKPKAIIFVDLYGMPAKIEALLKVASAYDIPVIEDAAEALGSTYKKRKCGTFGQFSIFSFNGNKIITTSGGGALVSRTKALQERTLFYATQAKEPAAHYEHQHIGFNYRLSNVCAAIGKGQMEVLETRIAQRQANHRFYQEFFSGSKDISVFTSPHQKYQSNYWLSCILINSSSSFSPTALIDHLAKHFIEARPLWKPLHLQPVFKTNAYYGGSVCEDLFNRGVCLPSGSNLTPSDRLRIAEVLSEFLKRK</sequence>
<keyword evidence="6" id="KW-1185">Reference proteome</keyword>
<evidence type="ECO:0000313" key="5">
    <source>
        <dbReference type="EMBL" id="TYB74203.1"/>
    </source>
</evidence>
<dbReference type="InterPro" id="IPR015422">
    <property type="entry name" value="PyrdxlP-dep_Trfase_small"/>
</dbReference>
<comment type="similarity">
    <text evidence="1 4">Belongs to the DegT/DnrJ/EryC1 family.</text>
</comment>
<dbReference type="PANTHER" id="PTHR30244">
    <property type="entry name" value="TRANSAMINASE"/>
    <property type="match status" value="1"/>
</dbReference>
<gene>
    <name evidence="5" type="ORF">ES676_08455</name>
</gene>
<keyword evidence="5" id="KW-0808">Transferase</keyword>
<reference evidence="5 6" key="1">
    <citation type="submission" date="2019-08" db="EMBL/GenBank/DDBJ databases">
        <title>Genomes of Antarctic Bizionia species.</title>
        <authorList>
            <person name="Bowman J.P."/>
        </authorList>
    </citation>
    <scope>NUCLEOTIDE SEQUENCE [LARGE SCALE GENOMIC DNA]</scope>
    <source>
        <strain evidence="5 6">HFD</strain>
    </source>
</reference>
<dbReference type="CDD" id="cd00616">
    <property type="entry name" value="AHBA_syn"/>
    <property type="match status" value="1"/>
</dbReference>
<feature type="modified residue" description="N6-(pyridoxal phosphate)lysine" evidence="3">
    <location>
        <position position="191"/>
    </location>
</feature>
<keyword evidence="5" id="KW-0032">Aminotransferase</keyword>
<evidence type="ECO:0000313" key="6">
    <source>
        <dbReference type="Proteomes" id="UP000323324"/>
    </source>
</evidence>
<dbReference type="GO" id="GO:0030170">
    <property type="term" value="F:pyridoxal phosphate binding"/>
    <property type="evidence" value="ECO:0007669"/>
    <property type="project" value="TreeGrafter"/>
</dbReference>
<dbReference type="SUPFAM" id="SSF53383">
    <property type="entry name" value="PLP-dependent transferases"/>
    <property type="match status" value="1"/>
</dbReference>
<evidence type="ECO:0000256" key="4">
    <source>
        <dbReference type="RuleBase" id="RU004508"/>
    </source>
</evidence>
<protein>
    <submittedName>
        <fullName evidence="5">Pyridoxal phosphate-dependent aminotransferase</fullName>
    </submittedName>
</protein>
<proteinExistence type="inferred from homology"/>
<dbReference type="GO" id="GO:0000271">
    <property type="term" value="P:polysaccharide biosynthetic process"/>
    <property type="evidence" value="ECO:0007669"/>
    <property type="project" value="TreeGrafter"/>
</dbReference>
<dbReference type="RefSeq" id="WP_148369887.1">
    <property type="nucleotide sequence ID" value="NZ_VSKM01000007.1"/>
</dbReference>
<dbReference type="Pfam" id="PF01041">
    <property type="entry name" value="DegT_DnrJ_EryC1"/>
    <property type="match status" value="1"/>
</dbReference>
<dbReference type="InterPro" id="IPR015421">
    <property type="entry name" value="PyrdxlP-dep_Trfase_major"/>
</dbReference>